<evidence type="ECO:0000313" key="6">
    <source>
        <dbReference type="Proteomes" id="UP000694569"/>
    </source>
</evidence>
<sequence length="517" mass="58443">MKIDFWIFIIFLLQLQTCSGLEVTVPSNPETGMAGSSVVVPCIYSLDFNQMEPKLLLVRWIFRDKVLLMFSKKDLTSYGRATLNKEAAMNGNVSLLLYGLKVEDEGMYTCSVEYNGELHLKEVQLRVEASPSVEVTMSSTKADDKMNLDCLVKGFYPKDVNVTWYRNGEIVNNGIITSEPRREGNGTYDVNSTLVIISSKIRKDELAECRVEHVSMGTPIKEHFVLTQIGCKRNSFTLVSINPVTIFLVMVLCHGLYWALCNRLKSKSNVVDEESVKPAVEPEADVQKCPRMGEIMVPRLVNGTKAFLQCTISGYCPGNLNVTWLWMKPGTQQLLPISPNDNKTATVEIKREKDKTYTCTACLSINVSVSGENSAQYVCQVEHPSLERPLQKRTGNLHVIGIPVIKVRRETRRKKTYLTAVIEGIFPLNVTIMWSRMKNNKLVDYPETDKQKKSSINLDGTYNVISSIKDKQSRARKSKSFKVTINHESLESPIQQTILREEGVYYLLTENGRNRLP</sequence>
<dbReference type="InterPro" id="IPR036179">
    <property type="entry name" value="Ig-like_dom_sf"/>
</dbReference>
<evidence type="ECO:0000259" key="4">
    <source>
        <dbReference type="PROSITE" id="PS50835"/>
    </source>
</evidence>
<dbReference type="Ensembl" id="ENSLLET00000051121.1">
    <property type="protein sequence ID" value="ENSLLEP00000049203.1"/>
    <property type="gene ID" value="ENSLLEG00000030967.1"/>
</dbReference>
<dbReference type="Pfam" id="PF07686">
    <property type="entry name" value="V-set"/>
    <property type="match status" value="1"/>
</dbReference>
<feature type="domain" description="Ig-like" evidence="4">
    <location>
        <begin position="131"/>
        <end position="227"/>
    </location>
</feature>
<keyword evidence="1" id="KW-0393">Immunoglobulin domain</keyword>
<reference evidence="5" key="1">
    <citation type="submission" date="2025-08" db="UniProtKB">
        <authorList>
            <consortium name="Ensembl"/>
        </authorList>
    </citation>
    <scope>IDENTIFICATION</scope>
</reference>
<evidence type="ECO:0000256" key="2">
    <source>
        <dbReference type="SAM" id="Phobius"/>
    </source>
</evidence>
<dbReference type="PANTHER" id="PTHR23411">
    <property type="entry name" value="TAPASIN"/>
    <property type="match status" value="1"/>
</dbReference>
<name>A0A8C5R8Q3_9ANUR</name>
<dbReference type="CDD" id="cd00098">
    <property type="entry name" value="IgC1"/>
    <property type="match status" value="2"/>
</dbReference>
<dbReference type="Gene3D" id="2.60.40.10">
    <property type="entry name" value="Immunoglobulins"/>
    <property type="match status" value="4"/>
</dbReference>
<keyword evidence="3" id="KW-0732">Signal</keyword>
<dbReference type="PROSITE" id="PS50835">
    <property type="entry name" value="IG_LIKE"/>
    <property type="match status" value="3"/>
</dbReference>
<feature type="chain" id="PRO_5034121815" description="Ig-like domain-containing protein" evidence="3">
    <location>
        <begin position="21"/>
        <end position="517"/>
    </location>
</feature>
<dbReference type="OrthoDB" id="9983389at2759"/>
<dbReference type="SMART" id="SM00406">
    <property type="entry name" value="IGv"/>
    <property type="match status" value="1"/>
</dbReference>
<dbReference type="GeneTree" id="ENSGT00940000163371"/>
<feature type="domain" description="Ig-like" evidence="4">
    <location>
        <begin position="290"/>
        <end position="391"/>
    </location>
</feature>
<dbReference type="InterPro" id="IPR003599">
    <property type="entry name" value="Ig_sub"/>
</dbReference>
<keyword evidence="2" id="KW-1133">Transmembrane helix</keyword>
<dbReference type="SUPFAM" id="SSF48726">
    <property type="entry name" value="Immunoglobulin"/>
    <property type="match status" value="4"/>
</dbReference>
<keyword evidence="2" id="KW-0472">Membrane</keyword>
<dbReference type="InterPro" id="IPR003006">
    <property type="entry name" value="Ig/MHC_CS"/>
</dbReference>
<feature type="transmembrane region" description="Helical" evidence="2">
    <location>
        <begin position="416"/>
        <end position="434"/>
    </location>
</feature>
<evidence type="ECO:0000313" key="5">
    <source>
        <dbReference type="Ensembl" id="ENSLLEP00000049203.1"/>
    </source>
</evidence>
<dbReference type="AlphaFoldDB" id="A0A8C5R8Q3"/>
<evidence type="ECO:0000256" key="3">
    <source>
        <dbReference type="SAM" id="SignalP"/>
    </source>
</evidence>
<dbReference type="InterPro" id="IPR050380">
    <property type="entry name" value="Immune_Resp_Modulators"/>
</dbReference>
<feature type="domain" description="Ig-like" evidence="4">
    <location>
        <begin position="35"/>
        <end position="126"/>
    </location>
</feature>
<keyword evidence="2" id="KW-0812">Transmembrane</keyword>
<dbReference type="InterPro" id="IPR013106">
    <property type="entry name" value="Ig_V-set"/>
</dbReference>
<keyword evidence="6" id="KW-1185">Reference proteome</keyword>
<dbReference type="InterPro" id="IPR003597">
    <property type="entry name" value="Ig_C1-set"/>
</dbReference>
<dbReference type="Pfam" id="PF07654">
    <property type="entry name" value="C1-set"/>
    <property type="match status" value="3"/>
</dbReference>
<dbReference type="PROSITE" id="PS00290">
    <property type="entry name" value="IG_MHC"/>
    <property type="match status" value="1"/>
</dbReference>
<feature type="transmembrane region" description="Helical" evidence="2">
    <location>
        <begin position="236"/>
        <end position="260"/>
    </location>
</feature>
<accession>A0A8C5R8Q3</accession>
<evidence type="ECO:0000256" key="1">
    <source>
        <dbReference type="ARBA" id="ARBA00023319"/>
    </source>
</evidence>
<reference evidence="5" key="2">
    <citation type="submission" date="2025-09" db="UniProtKB">
        <authorList>
            <consortium name="Ensembl"/>
        </authorList>
    </citation>
    <scope>IDENTIFICATION</scope>
</reference>
<dbReference type="SMART" id="SM00409">
    <property type="entry name" value="IG"/>
    <property type="match status" value="2"/>
</dbReference>
<feature type="signal peptide" evidence="3">
    <location>
        <begin position="1"/>
        <end position="20"/>
    </location>
</feature>
<dbReference type="Proteomes" id="UP000694569">
    <property type="component" value="Unplaced"/>
</dbReference>
<organism evidence="5 6">
    <name type="scientific">Leptobrachium leishanense</name>
    <name type="common">Leishan spiny toad</name>
    <dbReference type="NCBI Taxonomy" id="445787"/>
    <lineage>
        <taxon>Eukaryota</taxon>
        <taxon>Metazoa</taxon>
        <taxon>Chordata</taxon>
        <taxon>Craniata</taxon>
        <taxon>Vertebrata</taxon>
        <taxon>Euteleostomi</taxon>
        <taxon>Amphibia</taxon>
        <taxon>Batrachia</taxon>
        <taxon>Anura</taxon>
        <taxon>Pelobatoidea</taxon>
        <taxon>Megophryidae</taxon>
        <taxon>Leptobrachium</taxon>
    </lineage>
</organism>
<dbReference type="InterPro" id="IPR007110">
    <property type="entry name" value="Ig-like_dom"/>
</dbReference>
<protein>
    <recommendedName>
        <fullName evidence="4">Ig-like domain-containing protein</fullName>
    </recommendedName>
</protein>
<dbReference type="SMART" id="SM00407">
    <property type="entry name" value="IGc1"/>
    <property type="match status" value="2"/>
</dbReference>
<dbReference type="InterPro" id="IPR013783">
    <property type="entry name" value="Ig-like_fold"/>
</dbReference>
<dbReference type="FunFam" id="2.60.40.10:FF:001774">
    <property type="entry name" value="Uncharacterized LOC100216153"/>
    <property type="match status" value="1"/>
</dbReference>
<proteinExistence type="predicted"/>